<dbReference type="SUPFAM" id="SSF54427">
    <property type="entry name" value="NTF2-like"/>
    <property type="match status" value="1"/>
</dbReference>
<protein>
    <recommendedName>
        <fullName evidence="3">DUF4440 domain-containing protein</fullName>
    </recommendedName>
</protein>
<gene>
    <name evidence="1" type="ORF">GCM10011372_34820</name>
</gene>
<dbReference type="Proteomes" id="UP000636956">
    <property type="component" value="Unassembled WGS sequence"/>
</dbReference>
<dbReference type="Gene3D" id="3.10.450.50">
    <property type="match status" value="1"/>
</dbReference>
<evidence type="ECO:0000313" key="2">
    <source>
        <dbReference type="Proteomes" id="UP000636956"/>
    </source>
</evidence>
<dbReference type="InterPro" id="IPR032710">
    <property type="entry name" value="NTF2-like_dom_sf"/>
</dbReference>
<evidence type="ECO:0008006" key="3">
    <source>
        <dbReference type="Google" id="ProtNLM"/>
    </source>
</evidence>
<name>A0A917PUN7_9MICO</name>
<reference evidence="1" key="1">
    <citation type="journal article" date="2014" name="Int. J. Syst. Evol. Microbiol.">
        <title>Complete genome sequence of Corynebacterium casei LMG S-19264T (=DSM 44701T), isolated from a smear-ripened cheese.</title>
        <authorList>
            <consortium name="US DOE Joint Genome Institute (JGI-PGF)"/>
            <person name="Walter F."/>
            <person name="Albersmeier A."/>
            <person name="Kalinowski J."/>
            <person name="Ruckert C."/>
        </authorList>
    </citation>
    <scope>NUCLEOTIDE SEQUENCE</scope>
    <source>
        <strain evidence="1">CGMCC 1.8984</strain>
    </source>
</reference>
<dbReference type="EMBL" id="BMMD01000033">
    <property type="protein sequence ID" value="GGJ93362.1"/>
    <property type="molecule type" value="Genomic_DNA"/>
</dbReference>
<dbReference type="RefSeq" id="WP_188744676.1">
    <property type="nucleotide sequence ID" value="NZ_BAABFW010000028.1"/>
</dbReference>
<evidence type="ECO:0000313" key="1">
    <source>
        <dbReference type="EMBL" id="GGJ93362.1"/>
    </source>
</evidence>
<accession>A0A917PUN7</accession>
<keyword evidence="2" id="KW-1185">Reference proteome</keyword>
<organism evidence="1 2">
    <name type="scientific">Agromyces bauzanensis</name>
    <dbReference type="NCBI Taxonomy" id="1308924"/>
    <lineage>
        <taxon>Bacteria</taxon>
        <taxon>Bacillati</taxon>
        <taxon>Actinomycetota</taxon>
        <taxon>Actinomycetes</taxon>
        <taxon>Micrococcales</taxon>
        <taxon>Microbacteriaceae</taxon>
        <taxon>Agromyces</taxon>
    </lineage>
</organism>
<proteinExistence type="predicted"/>
<dbReference type="AlphaFoldDB" id="A0A917PUN7"/>
<comment type="caution">
    <text evidence="1">The sequence shown here is derived from an EMBL/GenBank/DDBJ whole genome shotgun (WGS) entry which is preliminary data.</text>
</comment>
<sequence>MSEYTIAREFFDVYTRALLDRDAKAIAGHYAVPALIEFPGQAIAVSEASQTEEFFAGAFGQYEGVWATDAAVDVVAATSHTIWADVTWDHHGGAPDERNMYQLVSVGEGWKIAVLTPLDA</sequence>
<reference evidence="1" key="2">
    <citation type="submission" date="2020-09" db="EMBL/GenBank/DDBJ databases">
        <authorList>
            <person name="Sun Q."/>
            <person name="Zhou Y."/>
        </authorList>
    </citation>
    <scope>NUCLEOTIDE SEQUENCE</scope>
    <source>
        <strain evidence="1">CGMCC 1.8984</strain>
    </source>
</reference>